<evidence type="ECO:0000313" key="2">
    <source>
        <dbReference type="EMBL" id="CAJ1406375.1"/>
    </source>
</evidence>
<feature type="compositionally biased region" description="Basic and acidic residues" evidence="1">
    <location>
        <begin position="1027"/>
        <end position="1037"/>
    </location>
</feature>
<dbReference type="Gene3D" id="2.60.120.920">
    <property type="match status" value="1"/>
</dbReference>
<reference evidence="2" key="1">
    <citation type="submission" date="2023-08" db="EMBL/GenBank/DDBJ databases">
        <authorList>
            <person name="Chen Y."/>
            <person name="Shah S."/>
            <person name="Dougan E. K."/>
            <person name="Thang M."/>
            <person name="Chan C."/>
        </authorList>
    </citation>
    <scope>NUCLEOTIDE SEQUENCE</scope>
</reference>
<feature type="compositionally biased region" description="Acidic residues" evidence="1">
    <location>
        <begin position="173"/>
        <end position="189"/>
    </location>
</feature>
<feature type="compositionally biased region" description="Gly residues" evidence="1">
    <location>
        <begin position="1083"/>
        <end position="1101"/>
    </location>
</feature>
<comment type="caution">
    <text evidence="2">The sequence shown here is derived from an EMBL/GenBank/DDBJ whole genome shotgun (WGS) entry which is preliminary data.</text>
</comment>
<accession>A0AA36JHN0</accession>
<feature type="region of interest" description="Disordered" evidence="1">
    <location>
        <begin position="928"/>
        <end position="1107"/>
    </location>
</feature>
<feature type="compositionally biased region" description="Low complexity" evidence="1">
    <location>
        <begin position="1000"/>
        <end position="1012"/>
    </location>
</feature>
<protein>
    <submittedName>
        <fullName evidence="2">Uncharacterized protein</fullName>
    </submittedName>
</protein>
<feature type="compositionally biased region" description="Acidic residues" evidence="1">
    <location>
        <begin position="1"/>
        <end position="17"/>
    </location>
</feature>
<dbReference type="InterPro" id="IPR043136">
    <property type="entry name" value="B30.2/SPRY_sf"/>
</dbReference>
<dbReference type="EMBL" id="CAUJNA010003627">
    <property type="protein sequence ID" value="CAJ1406375.1"/>
    <property type="molecule type" value="Genomic_DNA"/>
</dbReference>
<evidence type="ECO:0000313" key="3">
    <source>
        <dbReference type="Proteomes" id="UP001178507"/>
    </source>
</evidence>
<dbReference type="SUPFAM" id="SSF49899">
    <property type="entry name" value="Concanavalin A-like lectins/glucanases"/>
    <property type="match status" value="1"/>
</dbReference>
<dbReference type="Proteomes" id="UP001178507">
    <property type="component" value="Unassembled WGS sequence"/>
</dbReference>
<feature type="compositionally biased region" description="Pro residues" evidence="1">
    <location>
        <begin position="1013"/>
        <end position="1022"/>
    </location>
</feature>
<evidence type="ECO:0000256" key="1">
    <source>
        <dbReference type="SAM" id="MobiDB-lite"/>
    </source>
</evidence>
<feature type="region of interest" description="Disordered" evidence="1">
    <location>
        <begin position="1"/>
        <end position="257"/>
    </location>
</feature>
<proteinExistence type="predicted"/>
<feature type="compositionally biased region" description="Basic and acidic residues" evidence="1">
    <location>
        <begin position="977"/>
        <end position="999"/>
    </location>
</feature>
<keyword evidence="3" id="KW-1185">Reference proteome</keyword>
<gene>
    <name evidence="2" type="ORF">EVOR1521_LOCUS28356</name>
</gene>
<sequence>MAEEAPAEGDWGDDAGDNQEALDAQDGEGGEEGAGPGEGEDHGGEAEERDGEGQANDREPSERGPSEPREAEAPAEGDWGDDAGDNQEALDAQDGEGGEECAADEEGAGGREDAHGEGEDQGGEGEAEERDGNEGQANDREPSERGPSEPREAEAPAEGDWGDDAGDNLEASDAQDGEGGEEGAADEEGAGGREDAHGEGDDQGGEGEAEERDGNEGQANDREPSERGPSEPREAERESEKPYVECEEDSPPDSRERVSAGAFATFHSKHSTLNVLSTPGSRLLIPLSDRGFQHLAAAVRAGSGLQAGRYFFDVRVIEVRRSIEYGSKQRNVATALCGLGFSSAESSLFLGEDQDSIGFDTEGCCLTEGKKRWIDGLDRIKMERQLTLGVLLNLTPEHPNFQTVSFFVNGERVGRPQALPEHLKNKPLFPTVNFKNVTLQSNFTGLAPLTPLPFACRTLQDAAKEDVEPLQSEVAKKEVIVPVGLPNEGTCAYLQSKKPQSFTELGGSLQNWAVASGLYPRDSEFGIKELDKGDVKQAMVAIAPSLERDYVLMELQKNLLPTERQKVLASFDAGRFKRTALVLIGEPPEEFKAEMKEQLLEPRRLAAASEVKRRRKPSKWDDGGAAQTAPVSPEELEAEIKEAVDKVEVSEQEQESWFQKLSNDMENQVANTFGDFAIPKEEGFEEVRFEWAPGHQCEETLRRWVLERKLTQRVQDLKPDNWFRDCQEAWQEHLARWKRRQEDWRDPATRQRLQDEAVEKRKAREVLPVGRLKQDEADEPKDSPQNCDEADVWKLEDPMDIGTGEPLFSKFSWEDWMLLELRVQLHLLVHGYKHCMKDPQRVSFHESHTQFYYEAFYKRALSLKQYGVDSVLELLQMVKDTMEVLKNSVLDPQLSEDTPLENFLRLTEDARRLRLRRLDAGEDGQLKLVRPAPRFEERGDRKGGKGGFDRRPAHGSHTSTSRGLPRDRWSGPPAPRGDARNERRDARSDRDRDARDARGPRGAPSGSRGPVDARPPPAPPVPRGFKRPYEGRDDHRDRRASRSRPDTREAREARGDVRERGSDRDRGAYPPYKSQRAQPAPPRGGGVGGGYGGNYGSGYRGRPGSRN</sequence>
<feature type="compositionally biased region" description="Acidic residues" evidence="1">
    <location>
        <begin position="91"/>
        <end position="107"/>
    </location>
</feature>
<dbReference type="InterPro" id="IPR013320">
    <property type="entry name" value="ConA-like_dom_sf"/>
</dbReference>
<feature type="compositionally biased region" description="Acidic residues" evidence="1">
    <location>
        <begin position="73"/>
        <end position="85"/>
    </location>
</feature>
<feature type="compositionally biased region" description="Basic and acidic residues" evidence="1">
    <location>
        <begin position="212"/>
        <end position="244"/>
    </location>
</feature>
<feature type="compositionally biased region" description="Basic and acidic residues" evidence="1">
    <location>
        <begin position="1043"/>
        <end position="1067"/>
    </location>
</feature>
<name>A0AA36JHN0_9DINO</name>
<feature type="compositionally biased region" description="Basic and acidic residues" evidence="1">
    <location>
        <begin position="108"/>
        <end position="118"/>
    </location>
</feature>
<feature type="compositionally biased region" description="Basic and acidic residues" evidence="1">
    <location>
        <begin position="933"/>
        <end position="952"/>
    </location>
</feature>
<dbReference type="AlphaFoldDB" id="A0AA36JHN0"/>
<feature type="region of interest" description="Disordered" evidence="1">
    <location>
        <begin position="611"/>
        <end position="633"/>
    </location>
</feature>
<feature type="compositionally biased region" description="Acidic residues" evidence="1">
    <location>
        <begin position="119"/>
        <end position="129"/>
    </location>
</feature>
<feature type="compositionally biased region" description="Acidic residues" evidence="1">
    <location>
        <begin position="155"/>
        <end position="167"/>
    </location>
</feature>
<feature type="compositionally biased region" description="Basic and acidic residues" evidence="1">
    <location>
        <begin position="190"/>
        <end position="200"/>
    </location>
</feature>
<feature type="compositionally biased region" description="Basic and acidic residues" evidence="1">
    <location>
        <begin position="130"/>
        <end position="154"/>
    </location>
</feature>
<feature type="compositionally biased region" description="Acidic residues" evidence="1">
    <location>
        <begin position="201"/>
        <end position="211"/>
    </location>
</feature>
<feature type="compositionally biased region" description="Basic and acidic residues" evidence="1">
    <location>
        <begin position="39"/>
        <end position="72"/>
    </location>
</feature>
<organism evidence="2 3">
    <name type="scientific">Effrenium voratum</name>
    <dbReference type="NCBI Taxonomy" id="2562239"/>
    <lineage>
        <taxon>Eukaryota</taxon>
        <taxon>Sar</taxon>
        <taxon>Alveolata</taxon>
        <taxon>Dinophyceae</taxon>
        <taxon>Suessiales</taxon>
        <taxon>Symbiodiniaceae</taxon>
        <taxon>Effrenium</taxon>
    </lineage>
</organism>